<evidence type="ECO:0000256" key="5">
    <source>
        <dbReference type="PROSITE-ProRule" id="PRU00335"/>
    </source>
</evidence>
<dbReference type="SUPFAM" id="SSF48498">
    <property type="entry name" value="Tetracyclin repressor-like, C-terminal domain"/>
    <property type="match status" value="1"/>
</dbReference>
<accession>A0A373A0E4</accession>
<dbReference type="Pfam" id="PF13977">
    <property type="entry name" value="TetR_C_6"/>
    <property type="match status" value="1"/>
</dbReference>
<proteinExistence type="predicted"/>
<evidence type="ECO:0000313" key="8">
    <source>
        <dbReference type="Proteomes" id="UP000263377"/>
    </source>
</evidence>
<dbReference type="InterPro" id="IPR050109">
    <property type="entry name" value="HTH-type_TetR-like_transc_reg"/>
</dbReference>
<feature type="domain" description="HTH tetR-type" evidence="6">
    <location>
        <begin position="7"/>
        <end position="67"/>
    </location>
</feature>
<comment type="caution">
    <text evidence="7">The sequence shown here is derived from an EMBL/GenBank/DDBJ whole genome shotgun (WGS) entry which is preliminary data.</text>
</comment>
<dbReference type="Pfam" id="PF00440">
    <property type="entry name" value="TetR_N"/>
    <property type="match status" value="1"/>
</dbReference>
<dbReference type="PROSITE" id="PS50977">
    <property type="entry name" value="HTH_TETR_2"/>
    <property type="match status" value="1"/>
</dbReference>
<keyword evidence="8" id="KW-1185">Reference proteome</keyword>
<name>A0A373A0E4_9ACTN</name>
<dbReference type="PRINTS" id="PR00455">
    <property type="entry name" value="HTHTETR"/>
</dbReference>
<evidence type="ECO:0000313" key="7">
    <source>
        <dbReference type="EMBL" id="RGD61172.1"/>
    </source>
</evidence>
<dbReference type="InterPro" id="IPR036271">
    <property type="entry name" value="Tet_transcr_reg_TetR-rel_C_sf"/>
</dbReference>
<dbReference type="InterPro" id="IPR009057">
    <property type="entry name" value="Homeodomain-like_sf"/>
</dbReference>
<keyword evidence="1" id="KW-0678">Repressor</keyword>
<dbReference type="Gene3D" id="1.10.10.60">
    <property type="entry name" value="Homeodomain-like"/>
    <property type="match status" value="1"/>
</dbReference>
<evidence type="ECO:0000259" key="6">
    <source>
        <dbReference type="PROSITE" id="PS50977"/>
    </source>
</evidence>
<evidence type="ECO:0000256" key="2">
    <source>
        <dbReference type="ARBA" id="ARBA00023015"/>
    </source>
</evidence>
<dbReference type="AlphaFoldDB" id="A0A373A0E4"/>
<dbReference type="GO" id="GO:0000976">
    <property type="term" value="F:transcription cis-regulatory region binding"/>
    <property type="evidence" value="ECO:0007669"/>
    <property type="project" value="TreeGrafter"/>
</dbReference>
<dbReference type="Gene3D" id="1.10.357.10">
    <property type="entry name" value="Tetracycline Repressor, domain 2"/>
    <property type="match status" value="1"/>
</dbReference>
<dbReference type="RefSeq" id="WP_117489369.1">
    <property type="nucleotide sequence ID" value="NZ_QVIG01000001.1"/>
</dbReference>
<keyword evidence="3 5" id="KW-0238">DNA-binding</keyword>
<dbReference type="EMBL" id="QVIG01000001">
    <property type="protein sequence ID" value="RGD61172.1"/>
    <property type="molecule type" value="Genomic_DNA"/>
</dbReference>
<dbReference type="PANTHER" id="PTHR30055:SF234">
    <property type="entry name" value="HTH-TYPE TRANSCRIPTIONAL REGULATOR BETI"/>
    <property type="match status" value="1"/>
</dbReference>
<keyword evidence="2" id="KW-0805">Transcription regulation</keyword>
<keyword evidence="4" id="KW-0804">Transcription</keyword>
<dbReference type="InterPro" id="IPR039538">
    <property type="entry name" value="BetI_C"/>
</dbReference>
<evidence type="ECO:0000256" key="3">
    <source>
        <dbReference type="ARBA" id="ARBA00023125"/>
    </source>
</evidence>
<dbReference type="GO" id="GO:0003700">
    <property type="term" value="F:DNA-binding transcription factor activity"/>
    <property type="evidence" value="ECO:0007669"/>
    <property type="project" value="TreeGrafter"/>
</dbReference>
<dbReference type="Proteomes" id="UP000263377">
    <property type="component" value="Unassembled WGS sequence"/>
</dbReference>
<feature type="DNA-binding region" description="H-T-H motif" evidence="5">
    <location>
        <begin position="30"/>
        <end position="49"/>
    </location>
</feature>
<organism evidence="7 8">
    <name type="scientific">Kitasatospora xanthocidica</name>
    <dbReference type="NCBI Taxonomy" id="83382"/>
    <lineage>
        <taxon>Bacteria</taxon>
        <taxon>Bacillati</taxon>
        <taxon>Actinomycetota</taxon>
        <taxon>Actinomycetes</taxon>
        <taxon>Kitasatosporales</taxon>
        <taxon>Streptomycetaceae</taxon>
        <taxon>Kitasatospora</taxon>
    </lineage>
</organism>
<sequence>MAHVPASERRPQLVQAAIDLMTREGIAAGSTRAIAAELGVAQATVHYTFGTKKDLYRAIVERLTSDFVGEVRAASPGDGAFGEQVRTLVQALWEAATGEHGHCVLLSEFGALALRDPDMREIMLEMQHDIEGTAVEMLDALAAAHGLTLALPARRIAVHFLGGFDGLTARHLTLRNPGDRPDPDTLEALELLVATTVGLCLGTPAARPEPGWHGDQDGL</sequence>
<gene>
    <name evidence="7" type="ORF">DR950_28455</name>
</gene>
<dbReference type="InterPro" id="IPR001647">
    <property type="entry name" value="HTH_TetR"/>
</dbReference>
<evidence type="ECO:0000256" key="4">
    <source>
        <dbReference type="ARBA" id="ARBA00023163"/>
    </source>
</evidence>
<dbReference type="SUPFAM" id="SSF46689">
    <property type="entry name" value="Homeodomain-like"/>
    <property type="match status" value="1"/>
</dbReference>
<protein>
    <submittedName>
        <fullName evidence="7">TetR/AcrR family transcriptional regulator</fullName>
    </submittedName>
</protein>
<evidence type="ECO:0000256" key="1">
    <source>
        <dbReference type="ARBA" id="ARBA00022491"/>
    </source>
</evidence>
<reference evidence="7 8" key="1">
    <citation type="submission" date="2018-08" db="EMBL/GenBank/DDBJ databases">
        <title>Diversity &amp; Physiological Properties of Lignin-Decomposing Actinobacteria from Soil.</title>
        <authorList>
            <person name="Roh S.G."/>
            <person name="Kim S.B."/>
        </authorList>
    </citation>
    <scope>NUCLEOTIDE SEQUENCE [LARGE SCALE GENOMIC DNA]</scope>
    <source>
        <strain evidence="7 8">MMS17-GH009</strain>
    </source>
</reference>
<dbReference type="PANTHER" id="PTHR30055">
    <property type="entry name" value="HTH-TYPE TRANSCRIPTIONAL REGULATOR RUTR"/>
    <property type="match status" value="1"/>
</dbReference>